<dbReference type="RefSeq" id="WP_204132785.1">
    <property type="nucleotide sequence ID" value="NZ_JAFDVD010000024.1"/>
</dbReference>
<feature type="region of interest" description="Disordered" evidence="1">
    <location>
        <begin position="167"/>
        <end position="188"/>
    </location>
</feature>
<organism evidence="2 3">
    <name type="scientific">Phycicoccus sonneratiae</name>
    <dbReference type="NCBI Taxonomy" id="2807628"/>
    <lineage>
        <taxon>Bacteria</taxon>
        <taxon>Bacillati</taxon>
        <taxon>Actinomycetota</taxon>
        <taxon>Actinomycetes</taxon>
        <taxon>Micrococcales</taxon>
        <taxon>Intrasporangiaceae</taxon>
        <taxon>Phycicoccus</taxon>
    </lineage>
</organism>
<dbReference type="Proteomes" id="UP001430172">
    <property type="component" value="Unassembled WGS sequence"/>
</dbReference>
<dbReference type="EMBL" id="JAFDVD010000024">
    <property type="protein sequence ID" value="MBM6402314.1"/>
    <property type="molecule type" value="Genomic_DNA"/>
</dbReference>
<reference evidence="2" key="1">
    <citation type="submission" date="2021-02" db="EMBL/GenBank/DDBJ databases">
        <title>Phycicoccus sp. MQZ13P-5T, whole genome shotgun sequence.</title>
        <authorList>
            <person name="Tuo L."/>
        </authorList>
    </citation>
    <scope>NUCLEOTIDE SEQUENCE</scope>
    <source>
        <strain evidence="2">MQZ13P-5</strain>
    </source>
</reference>
<keyword evidence="3" id="KW-1185">Reference proteome</keyword>
<proteinExistence type="predicted"/>
<sequence>MGLADIASELYGLPPEEFTAARNTAAAEAKSSGDTDLAAAVKALRKPSVGAWLLNRLVREHGAEVEQVLELGARLRAAQGTLAAAELRALDTQRRALTRAVAGQAVAIGQSSGRSVSAAVAAAVEETLRSAMVDPDAGTALTSGLLVDTFSASGLDPVDLSRAVAVEGAAPRPRRTSTSEGDDGPDPAAVAAARRGVETAETGLRQAREAAESARQVGVAARRQRDEVESELAAARRRVEELEERLATATTADEDARRRQHTATRDERTAVEAAQKAQRALDALLDG</sequence>
<evidence type="ECO:0000256" key="1">
    <source>
        <dbReference type="SAM" id="MobiDB-lite"/>
    </source>
</evidence>
<accession>A0ABS2CQZ9</accession>
<evidence type="ECO:0000313" key="2">
    <source>
        <dbReference type="EMBL" id="MBM6402314.1"/>
    </source>
</evidence>
<evidence type="ECO:0000313" key="3">
    <source>
        <dbReference type="Proteomes" id="UP001430172"/>
    </source>
</evidence>
<name>A0ABS2CQZ9_9MICO</name>
<gene>
    <name evidence="2" type="ORF">JQN70_18100</name>
</gene>
<evidence type="ECO:0008006" key="4">
    <source>
        <dbReference type="Google" id="ProtNLM"/>
    </source>
</evidence>
<feature type="region of interest" description="Disordered" evidence="1">
    <location>
        <begin position="242"/>
        <end position="287"/>
    </location>
</feature>
<protein>
    <recommendedName>
        <fullName evidence="4">Transposase</fullName>
    </recommendedName>
</protein>
<comment type="caution">
    <text evidence="2">The sequence shown here is derived from an EMBL/GenBank/DDBJ whole genome shotgun (WGS) entry which is preliminary data.</text>
</comment>